<proteinExistence type="predicted"/>
<gene>
    <name evidence="2" type="ORF">VSS16_33270</name>
</gene>
<evidence type="ECO:0008006" key="4">
    <source>
        <dbReference type="Google" id="ProtNLM"/>
    </source>
</evidence>
<reference evidence="2 3" key="1">
    <citation type="submission" date="2024-01" db="EMBL/GenBank/DDBJ databases">
        <title>Genome mining of biosynthetic gene clusters to explore secondary metabolites of Streptomyces sp.</title>
        <authorList>
            <person name="Baig A."/>
            <person name="Ajitkumar Shintre N."/>
            <person name="Kumar H."/>
            <person name="Anbarasu A."/>
            <person name="Ramaiah S."/>
        </authorList>
    </citation>
    <scope>NUCLEOTIDE SEQUENCE [LARGE SCALE GENOMIC DNA]</scope>
    <source>
        <strain evidence="2 3">A57</strain>
    </source>
</reference>
<comment type="caution">
    <text evidence="2">The sequence shown here is derived from an EMBL/GenBank/DDBJ whole genome shotgun (WGS) entry which is preliminary data.</text>
</comment>
<dbReference type="Proteomes" id="UP001585080">
    <property type="component" value="Unassembled WGS sequence"/>
</dbReference>
<dbReference type="EMBL" id="JAYMRP010000046">
    <property type="protein sequence ID" value="MFB8777532.1"/>
    <property type="molecule type" value="Genomic_DNA"/>
</dbReference>
<keyword evidence="3" id="KW-1185">Reference proteome</keyword>
<organism evidence="2 3">
    <name type="scientific">Streptomyces broussonetiae</name>
    <dbReference type="NCBI Taxonomy" id="2686304"/>
    <lineage>
        <taxon>Bacteria</taxon>
        <taxon>Bacillati</taxon>
        <taxon>Actinomycetota</taxon>
        <taxon>Actinomycetes</taxon>
        <taxon>Kitasatosporales</taxon>
        <taxon>Streptomycetaceae</taxon>
        <taxon>Streptomyces</taxon>
    </lineage>
</organism>
<evidence type="ECO:0000313" key="3">
    <source>
        <dbReference type="Proteomes" id="UP001585080"/>
    </source>
</evidence>
<sequence length="158" mass="16862">MAWEEWERLKARAADRQPTGTRVNQAPAQGPGTGGKRDLVVRQDDLGAVGHEAFVLHGDLAEKVDIAGAGMDSGHAGSTHQAATALSTSNFTMGAELMTTLTVWESQVKAVRQACAHISNHLDFSKKLHANDDAEIAAEIARRDGTALPASELGKYFK</sequence>
<evidence type="ECO:0000256" key="1">
    <source>
        <dbReference type="SAM" id="MobiDB-lite"/>
    </source>
</evidence>
<dbReference type="RefSeq" id="WP_376735986.1">
    <property type="nucleotide sequence ID" value="NZ_JAYMRP010000046.1"/>
</dbReference>
<accession>A0ABV5EL03</accession>
<protein>
    <recommendedName>
        <fullName evidence="4">AG1 protein</fullName>
    </recommendedName>
</protein>
<feature type="region of interest" description="Disordered" evidence="1">
    <location>
        <begin position="11"/>
        <end position="37"/>
    </location>
</feature>
<feature type="compositionally biased region" description="Polar residues" evidence="1">
    <location>
        <begin position="18"/>
        <end position="27"/>
    </location>
</feature>
<name>A0ABV5EL03_9ACTN</name>
<evidence type="ECO:0000313" key="2">
    <source>
        <dbReference type="EMBL" id="MFB8777532.1"/>
    </source>
</evidence>